<dbReference type="InterPro" id="IPR001789">
    <property type="entry name" value="Sig_transdc_resp-reg_receiver"/>
</dbReference>
<feature type="domain" description="Response regulatory" evidence="8">
    <location>
        <begin position="3"/>
        <end position="116"/>
    </location>
</feature>
<sequence length="236" mass="27567">MTNILLVEDDPEIARVIREYLTAEGYRVTWASTGQEGWEDFNQAQYQLVLVDLMIPEMDGWDLCRNIRMISEIPMIIVSAHQEDHHKVRGLHLGADDYLTKPFSLTELSARIHSHLRRYRRYQGEHEEAGSRIMYRHSLAIDAEQKRVFLCEEEILLTVKELALLLLMAKHPYRTFSKKELYEQVWQQTDVNGNNTVTVHIKSLRTKLKDTSKEALFIQTVWGSGYRFIGEICDEA</sequence>
<accession>A0ABV5BBD0</accession>
<evidence type="ECO:0000256" key="6">
    <source>
        <dbReference type="PROSITE-ProRule" id="PRU00169"/>
    </source>
</evidence>
<dbReference type="Gene3D" id="3.40.50.2300">
    <property type="match status" value="1"/>
</dbReference>
<dbReference type="SUPFAM" id="SSF52172">
    <property type="entry name" value="CheY-like"/>
    <property type="match status" value="1"/>
</dbReference>
<evidence type="ECO:0000259" key="8">
    <source>
        <dbReference type="PROSITE" id="PS50110"/>
    </source>
</evidence>
<dbReference type="SMART" id="SM00862">
    <property type="entry name" value="Trans_reg_C"/>
    <property type="match status" value="1"/>
</dbReference>
<evidence type="ECO:0000313" key="11">
    <source>
        <dbReference type="Proteomes" id="UP001580407"/>
    </source>
</evidence>
<dbReference type="CDD" id="cd17574">
    <property type="entry name" value="REC_OmpR"/>
    <property type="match status" value="1"/>
</dbReference>
<evidence type="ECO:0000256" key="3">
    <source>
        <dbReference type="ARBA" id="ARBA00023015"/>
    </source>
</evidence>
<dbReference type="PROSITE" id="PS51755">
    <property type="entry name" value="OMPR_PHOB"/>
    <property type="match status" value="1"/>
</dbReference>
<evidence type="ECO:0000256" key="1">
    <source>
        <dbReference type="ARBA" id="ARBA00022553"/>
    </source>
</evidence>
<dbReference type="InterPro" id="IPR039420">
    <property type="entry name" value="WalR-like"/>
</dbReference>
<dbReference type="PANTHER" id="PTHR48111:SF26">
    <property type="entry name" value="STAGE 0 SPORULATION PROTEIN A HOMOLOG"/>
    <property type="match status" value="1"/>
</dbReference>
<dbReference type="Gene3D" id="6.10.250.690">
    <property type="match status" value="1"/>
</dbReference>
<feature type="domain" description="OmpR/PhoB-type" evidence="9">
    <location>
        <begin position="131"/>
        <end position="230"/>
    </location>
</feature>
<keyword evidence="1 6" id="KW-0597">Phosphoprotein</keyword>
<dbReference type="EMBL" id="JBHILM010000019">
    <property type="protein sequence ID" value="MFB5682639.1"/>
    <property type="molecule type" value="Genomic_DNA"/>
</dbReference>
<keyword evidence="3" id="KW-0805">Transcription regulation</keyword>
<keyword evidence="4 7" id="KW-0238">DNA-binding</keyword>
<dbReference type="PROSITE" id="PS50110">
    <property type="entry name" value="RESPONSE_REGULATORY"/>
    <property type="match status" value="1"/>
</dbReference>
<dbReference type="Pfam" id="PF00072">
    <property type="entry name" value="Response_reg"/>
    <property type="match status" value="1"/>
</dbReference>
<evidence type="ECO:0000256" key="7">
    <source>
        <dbReference type="PROSITE-ProRule" id="PRU01091"/>
    </source>
</evidence>
<feature type="DNA-binding region" description="OmpR/PhoB-type" evidence="7">
    <location>
        <begin position="131"/>
        <end position="230"/>
    </location>
</feature>
<name>A0ABV5BBD0_9BACL</name>
<evidence type="ECO:0000256" key="2">
    <source>
        <dbReference type="ARBA" id="ARBA00023012"/>
    </source>
</evidence>
<evidence type="ECO:0000256" key="5">
    <source>
        <dbReference type="ARBA" id="ARBA00023163"/>
    </source>
</evidence>
<dbReference type="PANTHER" id="PTHR48111">
    <property type="entry name" value="REGULATOR OF RPOS"/>
    <property type="match status" value="1"/>
</dbReference>
<evidence type="ECO:0000256" key="4">
    <source>
        <dbReference type="ARBA" id="ARBA00023125"/>
    </source>
</evidence>
<dbReference type="InterPro" id="IPR011006">
    <property type="entry name" value="CheY-like_superfamily"/>
</dbReference>
<keyword evidence="5" id="KW-0804">Transcription</keyword>
<dbReference type="CDD" id="cd00383">
    <property type="entry name" value="trans_reg_C"/>
    <property type="match status" value="1"/>
</dbReference>
<protein>
    <submittedName>
        <fullName evidence="10">Response regulator transcription factor</fullName>
    </submittedName>
</protein>
<dbReference type="InterPro" id="IPR001867">
    <property type="entry name" value="OmpR/PhoB-type_DNA-bd"/>
</dbReference>
<organism evidence="10 11">
    <name type="scientific">Paenibacillus terreus</name>
    <dbReference type="NCBI Taxonomy" id="1387834"/>
    <lineage>
        <taxon>Bacteria</taxon>
        <taxon>Bacillati</taxon>
        <taxon>Bacillota</taxon>
        <taxon>Bacilli</taxon>
        <taxon>Bacillales</taxon>
        <taxon>Paenibacillaceae</taxon>
        <taxon>Paenibacillus</taxon>
    </lineage>
</organism>
<reference evidence="10 11" key="1">
    <citation type="submission" date="2024-09" db="EMBL/GenBank/DDBJ databases">
        <authorList>
            <person name="Ruan L."/>
        </authorList>
    </citation>
    <scope>NUCLEOTIDE SEQUENCE [LARGE SCALE GENOMIC DNA]</scope>
    <source>
        <strain evidence="10 11">D33</strain>
    </source>
</reference>
<dbReference type="Pfam" id="PF00486">
    <property type="entry name" value="Trans_reg_C"/>
    <property type="match status" value="1"/>
</dbReference>
<dbReference type="RefSeq" id="WP_375526465.1">
    <property type="nucleotide sequence ID" value="NZ_JBHILM010000019.1"/>
</dbReference>
<gene>
    <name evidence="10" type="ORF">ACE3NQ_17115</name>
</gene>
<dbReference type="Gene3D" id="1.10.10.10">
    <property type="entry name" value="Winged helix-like DNA-binding domain superfamily/Winged helix DNA-binding domain"/>
    <property type="match status" value="1"/>
</dbReference>
<evidence type="ECO:0000313" key="10">
    <source>
        <dbReference type="EMBL" id="MFB5682639.1"/>
    </source>
</evidence>
<keyword evidence="2" id="KW-0902">Two-component regulatory system</keyword>
<dbReference type="InterPro" id="IPR036388">
    <property type="entry name" value="WH-like_DNA-bd_sf"/>
</dbReference>
<dbReference type="SMART" id="SM00448">
    <property type="entry name" value="REC"/>
    <property type="match status" value="1"/>
</dbReference>
<keyword evidence="11" id="KW-1185">Reference proteome</keyword>
<proteinExistence type="predicted"/>
<dbReference type="Proteomes" id="UP001580407">
    <property type="component" value="Unassembled WGS sequence"/>
</dbReference>
<feature type="modified residue" description="4-aspartylphosphate" evidence="6">
    <location>
        <position position="52"/>
    </location>
</feature>
<comment type="caution">
    <text evidence="10">The sequence shown here is derived from an EMBL/GenBank/DDBJ whole genome shotgun (WGS) entry which is preliminary data.</text>
</comment>
<evidence type="ECO:0000259" key="9">
    <source>
        <dbReference type="PROSITE" id="PS51755"/>
    </source>
</evidence>